<evidence type="ECO:0000313" key="2">
    <source>
        <dbReference type="Proteomes" id="UP000292345"/>
    </source>
</evidence>
<dbReference type="Pfam" id="PF09351">
    <property type="entry name" value="DUF1993"/>
    <property type="match status" value="1"/>
</dbReference>
<dbReference type="PANTHER" id="PTHR36922">
    <property type="entry name" value="BLL2446 PROTEIN"/>
    <property type="match status" value="1"/>
</dbReference>
<dbReference type="PANTHER" id="PTHR36922:SF1">
    <property type="entry name" value="DUF1993 DOMAIN-CONTAINING PROTEIN"/>
    <property type="match status" value="1"/>
</dbReference>
<dbReference type="EMBL" id="PPUZ01000074">
    <property type="protein sequence ID" value="RZM73977.1"/>
    <property type="molecule type" value="Genomic_DNA"/>
</dbReference>
<dbReference type="InterPro" id="IPR018531">
    <property type="entry name" value="DUF1993"/>
</dbReference>
<evidence type="ECO:0000313" key="1">
    <source>
        <dbReference type="EMBL" id="RZM73977.1"/>
    </source>
</evidence>
<proteinExistence type="predicted"/>
<name>A0A4V2E1L6_9GAMM</name>
<dbReference type="AlphaFoldDB" id="A0A4V2E1L6"/>
<organism evidence="1 2">
    <name type="scientific">Pseudoalteromonas rubra</name>
    <dbReference type="NCBI Taxonomy" id="43658"/>
    <lineage>
        <taxon>Bacteria</taxon>
        <taxon>Pseudomonadati</taxon>
        <taxon>Pseudomonadota</taxon>
        <taxon>Gammaproteobacteria</taxon>
        <taxon>Alteromonadales</taxon>
        <taxon>Pseudoalteromonadaceae</taxon>
        <taxon>Pseudoalteromonas</taxon>
    </lineage>
</organism>
<gene>
    <name evidence="1" type="ORF">C3B51_20345</name>
</gene>
<reference evidence="1 2" key="1">
    <citation type="submission" date="2018-01" db="EMBL/GenBank/DDBJ databases">
        <title>Co-occurrence of chitin degradation, pigmentation and bioactivity in marine Pseudoalteromonas.</title>
        <authorList>
            <person name="Paulsen S."/>
            <person name="Gram L."/>
            <person name="Machado H."/>
        </authorList>
    </citation>
    <scope>NUCLEOTIDE SEQUENCE [LARGE SCALE GENOMIC DNA]</scope>
    <source>
        <strain evidence="1 2">S1946</strain>
    </source>
</reference>
<dbReference type="Gene3D" id="1.20.120.450">
    <property type="entry name" value="dinb family like domain"/>
    <property type="match status" value="1"/>
</dbReference>
<accession>A0A4V2E1L6</accession>
<dbReference type="InterPro" id="IPR034660">
    <property type="entry name" value="DinB/YfiT-like"/>
</dbReference>
<dbReference type="Proteomes" id="UP000292345">
    <property type="component" value="Unassembled WGS sequence"/>
</dbReference>
<protein>
    <submittedName>
        <fullName evidence="1">DUF1993 domain-containing protein</fullName>
    </submittedName>
</protein>
<comment type="caution">
    <text evidence="1">The sequence shown here is derived from an EMBL/GenBank/DDBJ whole genome shotgun (WGS) entry which is preliminary data.</text>
</comment>
<dbReference type="SUPFAM" id="SSF109854">
    <property type="entry name" value="DinB/YfiT-like putative metalloenzymes"/>
    <property type="match status" value="1"/>
</dbReference>
<sequence>MNLMYILIYLNEGKMSQIIEPFIHYLNQMRTMMQRDDITEDLLKQRLSPDMFPLHQQVSTAAALSLRCCCPLFNKEVRSFKRPNISITDLQQELDDTIEYLEHLESNPFESMPSSVTFVAGFANHTLEPEQYFQFYAWPNFLFHFSMAYAILRAAGLPLGKGDFDGFHRYPAGFSFPS</sequence>